<keyword evidence="2" id="KW-1185">Reference proteome</keyword>
<protein>
    <submittedName>
        <fullName evidence="1">Uncharacterized protein</fullName>
    </submittedName>
</protein>
<accession>A0AAE0YT46</accession>
<dbReference type="Proteomes" id="UP001283361">
    <property type="component" value="Unassembled WGS sequence"/>
</dbReference>
<dbReference type="EMBL" id="JAWDGP010005492">
    <property type="protein sequence ID" value="KAK3756603.1"/>
    <property type="molecule type" value="Genomic_DNA"/>
</dbReference>
<reference evidence="1" key="1">
    <citation type="journal article" date="2023" name="G3 (Bethesda)">
        <title>A reference genome for the long-term kleptoplast-retaining sea slug Elysia crispata morphotype clarki.</title>
        <authorList>
            <person name="Eastman K.E."/>
            <person name="Pendleton A.L."/>
            <person name="Shaikh M.A."/>
            <person name="Suttiyut T."/>
            <person name="Ogas R."/>
            <person name="Tomko P."/>
            <person name="Gavelis G."/>
            <person name="Widhalm J.R."/>
            <person name="Wisecaver J.H."/>
        </authorList>
    </citation>
    <scope>NUCLEOTIDE SEQUENCE</scope>
    <source>
        <strain evidence="1">ECLA1</strain>
    </source>
</reference>
<name>A0AAE0YT46_9GAST</name>
<evidence type="ECO:0000313" key="2">
    <source>
        <dbReference type="Proteomes" id="UP001283361"/>
    </source>
</evidence>
<comment type="caution">
    <text evidence="1">The sequence shown here is derived from an EMBL/GenBank/DDBJ whole genome shotgun (WGS) entry which is preliminary data.</text>
</comment>
<dbReference type="AlphaFoldDB" id="A0AAE0YT46"/>
<organism evidence="1 2">
    <name type="scientific">Elysia crispata</name>
    <name type="common">lettuce slug</name>
    <dbReference type="NCBI Taxonomy" id="231223"/>
    <lineage>
        <taxon>Eukaryota</taxon>
        <taxon>Metazoa</taxon>
        <taxon>Spiralia</taxon>
        <taxon>Lophotrochozoa</taxon>
        <taxon>Mollusca</taxon>
        <taxon>Gastropoda</taxon>
        <taxon>Heterobranchia</taxon>
        <taxon>Euthyneura</taxon>
        <taxon>Panpulmonata</taxon>
        <taxon>Sacoglossa</taxon>
        <taxon>Placobranchoidea</taxon>
        <taxon>Plakobranchidae</taxon>
        <taxon>Elysia</taxon>
    </lineage>
</organism>
<evidence type="ECO:0000313" key="1">
    <source>
        <dbReference type="EMBL" id="KAK3756603.1"/>
    </source>
</evidence>
<gene>
    <name evidence="1" type="ORF">RRG08_045115</name>
</gene>
<proteinExistence type="predicted"/>
<sequence>MIGVKWSRPLSWRGECDAHARVVRDMGGERNGRSLQQPHRSTICNKSSLITRCNVMTSLRQGLSSVLQCGHYPPINTKSGQRNRHLSSFPNTLTQPNQFYLLNDPDNRVRLCPLHILLPPGTDISFLCLRCPKNPKKTSVGLSLSMSLLLSAHH</sequence>